<comment type="similarity">
    <text evidence="2 8">Belongs to the glycosyltransferase 92 family.</text>
</comment>
<evidence type="ECO:0000256" key="2">
    <source>
        <dbReference type="ARBA" id="ARBA00007647"/>
    </source>
</evidence>
<evidence type="ECO:0000256" key="1">
    <source>
        <dbReference type="ARBA" id="ARBA00004167"/>
    </source>
</evidence>
<dbReference type="OrthoDB" id="2526284at2759"/>
<dbReference type="AlphaFoldDB" id="A0A8T0R872"/>
<accession>A0A8T0R872</accession>
<proteinExistence type="inferred from homology"/>
<dbReference type="GO" id="GO:0005737">
    <property type="term" value="C:cytoplasm"/>
    <property type="evidence" value="ECO:0007669"/>
    <property type="project" value="TreeGrafter"/>
</dbReference>
<organism evidence="9 10">
    <name type="scientific">Panicum virgatum</name>
    <name type="common">Blackwell switchgrass</name>
    <dbReference type="NCBI Taxonomy" id="38727"/>
    <lineage>
        <taxon>Eukaryota</taxon>
        <taxon>Viridiplantae</taxon>
        <taxon>Streptophyta</taxon>
        <taxon>Embryophyta</taxon>
        <taxon>Tracheophyta</taxon>
        <taxon>Spermatophyta</taxon>
        <taxon>Magnoliopsida</taxon>
        <taxon>Liliopsida</taxon>
        <taxon>Poales</taxon>
        <taxon>Poaceae</taxon>
        <taxon>PACMAD clade</taxon>
        <taxon>Panicoideae</taxon>
        <taxon>Panicodae</taxon>
        <taxon>Paniceae</taxon>
        <taxon>Panicinae</taxon>
        <taxon>Panicum</taxon>
        <taxon>Panicum sect. Hiantes</taxon>
    </lineage>
</organism>
<dbReference type="GO" id="GO:0016757">
    <property type="term" value="F:glycosyltransferase activity"/>
    <property type="evidence" value="ECO:0007669"/>
    <property type="project" value="UniProtKB-UniRule"/>
</dbReference>
<evidence type="ECO:0000256" key="4">
    <source>
        <dbReference type="ARBA" id="ARBA00022679"/>
    </source>
</evidence>
<keyword evidence="5 8" id="KW-0812">Transmembrane</keyword>
<reference evidence="9" key="1">
    <citation type="submission" date="2020-05" db="EMBL/GenBank/DDBJ databases">
        <title>WGS assembly of Panicum virgatum.</title>
        <authorList>
            <person name="Lovell J.T."/>
            <person name="Jenkins J."/>
            <person name="Shu S."/>
            <person name="Juenger T.E."/>
            <person name="Schmutz J."/>
        </authorList>
    </citation>
    <scope>NUCLEOTIDE SEQUENCE</scope>
    <source>
        <strain evidence="9">AP13</strain>
    </source>
</reference>
<evidence type="ECO:0000256" key="7">
    <source>
        <dbReference type="ARBA" id="ARBA00023136"/>
    </source>
</evidence>
<dbReference type="InterPro" id="IPR008166">
    <property type="entry name" value="Glyco_transf_92"/>
</dbReference>
<dbReference type="Proteomes" id="UP000823388">
    <property type="component" value="Chromosome 6K"/>
</dbReference>
<dbReference type="EMBL" id="CM029047">
    <property type="protein sequence ID" value="KAG2581275.1"/>
    <property type="molecule type" value="Genomic_DNA"/>
</dbReference>
<gene>
    <name evidence="9" type="ORF">PVAP13_6KG033132</name>
</gene>
<protein>
    <recommendedName>
        <fullName evidence="8">Glycosyltransferase family 92 protein</fullName>
        <ecNumber evidence="8">2.4.1.-</ecNumber>
    </recommendedName>
</protein>
<dbReference type="Pfam" id="PF01697">
    <property type="entry name" value="Glyco_transf_92"/>
    <property type="match status" value="1"/>
</dbReference>
<keyword evidence="7 8" id="KW-0472">Membrane</keyword>
<dbReference type="PANTHER" id="PTHR21461:SF55">
    <property type="entry name" value="GLYCOSYLTRANSFERASE FAMILY 92 PROTEIN"/>
    <property type="match status" value="1"/>
</dbReference>
<dbReference type="EC" id="2.4.1.-" evidence="8"/>
<evidence type="ECO:0000256" key="8">
    <source>
        <dbReference type="RuleBase" id="RU366017"/>
    </source>
</evidence>
<keyword evidence="10" id="KW-1185">Reference proteome</keyword>
<comment type="caution">
    <text evidence="9">The sequence shown here is derived from an EMBL/GenBank/DDBJ whole genome shotgun (WGS) entry which is preliminary data.</text>
</comment>
<keyword evidence="4 8" id="KW-0808">Transferase</keyword>
<keyword evidence="3 8" id="KW-0328">Glycosyltransferase</keyword>
<feature type="transmembrane region" description="Helical" evidence="8">
    <location>
        <begin position="48"/>
        <end position="69"/>
    </location>
</feature>
<sequence length="589" mass="65174">MSAKERKLSRLGSCKVVAVAGGSGGGGLGSPAARGHRSAAAAGPQRRLFAALFAFLCAGVVVIGGVHVIGASFRPVLRTAWPSGTLNAISSDAGAQQAGGSADTVLPSVQIRHAVGFPDRVLLILKDGSSLPAPERVECLYSPANSSELRRRALLAVSSPDGSSLVHCPAEPSGVDVSLSLSLSPPVVPLHWDRLVYTALVDSRDNSTVVFAKGMNLRPGRLGVASRYQCVFGRDLSKPKHVLTSPVISAAQEIFRCVTPARIRRYLRMSTDANRNGDTDDKPMLVSIRTKGQRDSTLPSIAEPEPLPRYKRHRRQKAHSMCVCTMLRNQARFLREWIIYHSHIGVERWFIYDNNSDDDIEQVLNTMDPSRYNVTRHLWPWMKSQEAGFAHCALRARESCEWVGFIDVDEFLHFPGNQTLADILQNYLNRPRIGELRTACHSFGPSGRIKIPKKGVTTGYTCRLSAPERHKSIVRPDALNPSLINVVHHFHLKEGVRYVNIGQGVMLINHYKYQVWEVFKDKFSGRVATYVADWKDEENVGSRDRAPGLGTKPVEPEDWPSRFCEVYDTGLKDFVHKAFTDPDTGSLPW</sequence>
<dbReference type="GO" id="GO:0016020">
    <property type="term" value="C:membrane"/>
    <property type="evidence" value="ECO:0007669"/>
    <property type="project" value="UniProtKB-SubCell"/>
</dbReference>
<evidence type="ECO:0000256" key="5">
    <source>
        <dbReference type="ARBA" id="ARBA00022692"/>
    </source>
</evidence>
<keyword evidence="6 8" id="KW-1133">Transmembrane helix</keyword>
<evidence type="ECO:0000313" key="10">
    <source>
        <dbReference type="Proteomes" id="UP000823388"/>
    </source>
</evidence>
<name>A0A8T0R872_PANVG</name>
<evidence type="ECO:0000256" key="3">
    <source>
        <dbReference type="ARBA" id="ARBA00022676"/>
    </source>
</evidence>
<dbReference type="PANTHER" id="PTHR21461">
    <property type="entry name" value="GLYCOSYLTRANSFERASE FAMILY 92 PROTEIN"/>
    <property type="match status" value="1"/>
</dbReference>
<dbReference type="EMBL" id="CM029047">
    <property type="protein sequence ID" value="KAG2581276.1"/>
    <property type="molecule type" value="Genomic_DNA"/>
</dbReference>
<evidence type="ECO:0000313" key="9">
    <source>
        <dbReference type="EMBL" id="KAG2581275.1"/>
    </source>
</evidence>
<comment type="subcellular location">
    <subcellularLocation>
        <location evidence="1">Membrane</location>
        <topology evidence="1">Single-pass membrane protein</topology>
    </subcellularLocation>
</comment>
<evidence type="ECO:0000256" key="6">
    <source>
        <dbReference type="ARBA" id="ARBA00022989"/>
    </source>
</evidence>